<gene>
    <name evidence="4" type="ORF">GP2143_16701</name>
</gene>
<evidence type="ECO:0000313" key="4">
    <source>
        <dbReference type="EMBL" id="EAW32914.1"/>
    </source>
</evidence>
<accession>A0Y9W0</accession>
<evidence type="ECO:0000313" key="5">
    <source>
        <dbReference type="Proteomes" id="UP000004931"/>
    </source>
</evidence>
<keyword evidence="1 3" id="KW-0853">WD repeat</keyword>
<evidence type="ECO:0000256" key="2">
    <source>
        <dbReference type="ARBA" id="ARBA00022737"/>
    </source>
</evidence>
<dbReference type="SUPFAM" id="SSF50998">
    <property type="entry name" value="Quinoprotein alcohol dehydrogenase-like"/>
    <property type="match status" value="1"/>
</dbReference>
<dbReference type="SMART" id="SM00320">
    <property type="entry name" value="WD40"/>
    <property type="match status" value="5"/>
</dbReference>
<dbReference type="PROSITE" id="PS50294">
    <property type="entry name" value="WD_REPEATS_REGION"/>
    <property type="match status" value="1"/>
</dbReference>
<dbReference type="PROSITE" id="PS00678">
    <property type="entry name" value="WD_REPEATS_1"/>
    <property type="match status" value="2"/>
</dbReference>
<comment type="caution">
    <text evidence="4">The sequence shown here is derived from an EMBL/GenBank/DDBJ whole genome shotgun (WGS) entry which is preliminary data.</text>
</comment>
<keyword evidence="5" id="KW-1185">Reference proteome</keyword>
<dbReference type="Pfam" id="PF00400">
    <property type="entry name" value="WD40"/>
    <property type="match status" value="2"/>
</dbReference>
<keyword evidence="2" id="KW-0677">Repeat</keyword>
<name>A0Y9W0_9GAMM</name>
<evidence type="ECO:0000256" key="1">
    <source>
        <dbReference type="ARBA" id="ARBA00022574"/>
    </source>
</evidence>
<evidence type="ECO:0000256" key="3">
    <source>
        <dbReference type="PROSITE-ProRule" id="PRU00221"/>
    </source>
</evidence>
<dbReference type="Proteomes" id="UP000004931">
    <property type="component" value="Unassembled WGS sequence"/>
</dbReference>
<protein>
    <submittedName>
        <fullName evidence="4">WD40 repeat protein</fullName>
    </submittedName>
</protein>
<feature type="repeat" description="WD" evidence="3">
    <location>
        <begin position="267"/>
        <end position="300"/>
    </location>
</feature>
<sequence length="342" mass="37582">MMTRPFLKIDLSTYMDRFVSLSSTTLMLFLLAACDGSQLPSKSGENAVKGIYSASLSQNGKLSIIGSITHGGSLWTTRNNERRFDWNHNKGEPTNIIASGFSPDGLFAMTADHQTMVLWDTTTGEAVTFWTAPNEVLSIELTPSGNYALLGLGDYTAVLFDVKRGGIQRTFYHQDRVRSVALSVNGKLAVSGSEDRTAKLWDMASGKEIFSWDHKEEVVTVAIAPNGKKALTVAKYDKAVIWSTTTGKALGNLALSASAIKRGQTFTSARFSDDGRLLLTGNSNRLVQLWDTRSFKQLASWTVPKRDLWRPTSASIVAVSFSIKQDVYYAIASNGFTHQLKR</sequence>
<dbReference type="AlphaFoldDB" id="A0Y9W0"/>
<dbReference type="EMBL" id="AAVT01000001">
    <property type="protein sequence ID" value="EAW32914.1"/>
    <property type="molecule type" value="Genomic_DNA"/>
</dbReference>
<dbReference type="PANTHER" id="PTHR19879:SF9">
    <property type="entry name" value="TRANSCRIPTION INITIATION FACTOR TFIID SUBUNIT 5"/>
    <property type="match status" value="1"/>
</dbReference>
<dbReference type="eggNOG" id="COG2319">
    <property type="taxonomic scope" value="Bacteria"/>
</dbReference>
<dbReference type="Gene3D" id="2.130.10.10">
    <property type="entry name" value="YVTN repeat-like/Quinoprotein amine dehydrogenase"/>
    <property type="match status" value="2"/>
</dbReference>
<reference evidence="4 5" key="1">
    <citation type="journal article" date="2010" name="J. Bacteriol.">
        <title>Genome sequence of the oligotrophic marine Gammaproteobacterium HTCC2143, isolated from the Oregon Coast.</title>
        <authorList>
            <person name="Oh H.M."/>
            <person name="Kang I."/>
            <person name="Ferriera S."/>
            <person name="Giovannoni S.J."/>
            <person name="Cho J.C."/>
        </authorList>
    </citation>
    <scope>NUCLEOTIDE SEQUENCE [LARGE SCALE GENOMIC DNA]</scope>
    <source>
        <strain evidence="4 5">HTCC2143</strain>
    </source>
</reference>
<dbReference type="InterPro" id="IPR011047">
    <property type="entry name" value="Quinoprotein_ADH-like_sf"/>
</dbReference>
<dbReference type="InterPro" id="IPR001680">
    <property type="entry name" value="WD40_rpt"/>
</dbReference>
<dbReference type="InterPro" id="IPR019775">
    <property type="entry name" value="WD40_repeat_CS"/>
</dbReference>
<proteinExistence type="predicted"/>
<dbReference type="PANTHER" id="PTHR19879">
    <property type="entry name" value="TRANSCRIPTION INITIATION FACTOR TFIID"/>
    <property type="match status" value="1"/>
</dbReference>
<dbReference type="InterPro" id="IPR015943">
    <property type="entry name" value="WD40/YVTN_repeat-like_dom_sf"/>
</dbReference>
<dbReference type="STRING" id="247633.GP2143_16701"/>
<feature type="repeat" description="WD" evidence="3">
    <location>
        <begin position="170"/>
        <end position="211"/>
    </location>
</feature>
<dbReference type="PROSITE" id="PS51257">
    <property type="entry name" value="PROKAR_LIPOPROTEIN"/>
    <property type="match status" value="1"/>
</dbReference>
<organism evidence="4 5">
    <name type="scientific">marine gamma proteobacterium HTCC2143</name>
    <dbReference type="NCBI Taxonomy" id="247633"/>
    <lineage>
        <taxon>Bacteria</taxon>
        <taxon>Pseudomonadati</taxon>
        <taxon>Pseudomonadota</taxon>
        <taxon>Gammaproteobacteria</taxon>
        <taxon>Cellvibrionales</taxon>
        <taxon>Spongiibacteraceae</taxon>
        <taxon>BD1-7 clade</taxon>
    </lineage>
</organism>
<dbReference type="PROSITE" id="PS50082">
    <property type="entry name" value="WD_REPEATS_2"/>
    <property type="match status" value="2"/>
</dbReference>